<keyword evidence="5 7" id="KW-0732">Signal</keyword>
<proteinExistence type="evidence at transcript level"/>
<evidence type="ECO:0000313" key="10">
    <source>
        <dbReference type="EMBL" id="CAJ76140.1"/>
    </source>
</evidence>
<name>Q0VZ36_PITHY</name>
<dbReference type="InterPro" id="IPR022731">
    <property type="entry name" value="Dermaseptin_dom"/>
</dbReference>
<dbReference type="PIRSF" id="PIRSF001822">
    <property type="entry name" value="Dermaseptin_precursor"/>
    <property type="match status" value="1"/>
</dbReference>
<feature type="signal peptide" evidence="7">
    <location>
        <begin position="1"/>
        <end position="22"/>
    </location>
</feature>
<evidence type="ECO:0000259" key="8">
    <source>
        <dbReference type="Pfam" id="PF03032"/>
    </source>
</evidence>
<evidence type="ECO:0000256" key="4">
    <source>
        <dbReference type="ARBA" id="ARBA00022529"/>
    </source>
</evidence>
<keyword evidence="6" id="KW-0027">Amidation</keyword>
<accession>Q0VZ36</accession>
<keyword evidence="2" id="KW-0878">Amphibian defense peptide</keyword>
<organism evidence="10">
    <name type="scientific">Pithecopus hypochondrialis</name>
    <name type="common">Orange-legged leaf frog</name>
    <name type="synonym">Phyllomedusa hypochondrialis</name>
    <dbReference type="NCBI Taxonomy" id="317381"/>
    <lineage>
        <taxon>Eukaryota</taxon>
        <taxon>Metazoa</taxon>
        <taxon>Chordata</taxon>
        <taxon>Craniata</taxon>
        <taxon>Vertebrata</taxon>
        <taxon>Euteleostomi</taxon>
        <taxon>Amphibia</taxon>
        <taxon>Batrachia</taxon>
        <taxon>Anura</taxon>
        <taxon>Neobatrachia</taxon>
        <taxon>Hyloidea</taxon>
        <taxon>Hylidae</taxon>
        <taxon>Phyllomedusinae</taxon>
        <taxon>Pithecopus</taxon>
    </lineage>
</organism>
<dbReference type="InterPro" id="IPR016322">
    <property type="entry name" value="FSAP"/>
</dbReference>
<evidence type="ECO:0000256" key="5">
    <source>
        <dbReference type="ARBA" id="ARBA00022729"/>
    </source>
</evidence>
<keyword evidence="4" id="KW-0929">Antimicrobial</keyword>
<reference evidence="10" key="1">
    <citation type="journal article" date="2006" name="Peptides">
        <title>Elements of the granular gland peptidome and transcriptome persist in air-dried skin of the South American orange-legged leaf frog, Phyllomedusa hypocondrialis.</title>
        <authorList>
            <person name="Chen T."/>
            <person name="Zhou M."/>
            <person name="Gagliardo R."/>
            <person name="Walker B."/>
            <person name="Shaw C."/>
        </authorList>
    </citation>
    <scope>NUCLEOTIDE SEQUENCE</scope>
    <source>
        <tissue evidence="10">Skin</tissue>
    </source>
</reference>
<dbReference type="Pfam" id="PF12121">
    <property type="entry name" value="DD_K"/>
    <property type="match status" value="1"/>
</dbReference>
<dbReference type="InterPro" id="IPR004275">
    <property type="entry name" value="Frog_antimicrobial_propeptide"/>
</dbReference>
<evidence type="ECO:0000256" key="6">
    <source>
        <dbReference type="ARBA" id="ARBA00022815"/>
    </source>
</evidence>
<dbReference type="GO" id="GO:0006952">
    <property type="term" value="P:defense response"/>
    <property type="evidence" value="ECO:0007669"/>
    <property type="project" value="UniProtKB-KW"/>
</dbReference>
<protein>
    <submittedName>
        <fullName evidence="10">Dermaseptin H2 protein</fullName>
    </submittedName>
</protein>
<dbReference type="GO" id="GO:0005576">
    <property type="term" value="C:extracellular region"/>
    <property type="evidence" value="ECO:0007669"/>
    <property type="project" value="UniProtKB-SubCell"/>
</dbReference>
<gene>
    <name evidence="10" type="primary">dsn-2</name>
</gene>
<feature type="domain" description="Dermaseptin" evidence="9">
    <location>
        <begin position="46"/>
        <end position="68"/>
    </location>
</feature>
<comment type="subcellular location">
    <subcellularLocation>
        <location evidence="1">Secreted</location>
    </subcellularLocation>
</comment>
<keyword evidence="3" id="KW-0964">Secreted</keyword>
<evidence type="ECO:0000256" key="3">
    <source>
        <dbReference type="ARBA" id="ARBA00022525"/>
    </source>
</evidence>
<evidence type="ECO:0000256" key="2">
    <source>
        <dbReference type="ARBA" id="ARBA00022446"/>
    </source>
</evidence>
<evidence type="ECO:0000256" key="7">
    <source>
        <dbReference type="SAM" id="SignalP"/>
    </source>
</evidence>
<dbReference type="AlphaFoldDB" id="Q0VZ36"/>
<dbReference type="Pfam" id="PF03032">
    <property type="entry name" value="FSAP_sig_propep"/>
    <property type="match status" value="1"/>
</dbReference>
<feature type="domain" description="Frog antimicrobial peptide propeptide" evidence="8">
    <location>
        <begin position="3"/>
        <end position="45"/>
    </location>
</feature>
<evidence type="ECO:0000259" key="9">
    <source>
        <dbReference type="Pfam" id="PF12121"/>
    </source>
</evidence>
<dbReference type="EMBL" id="AM229016">
    <property type="protein sequence ID" value="CAJ76140.1"/>
    <property type="molecule type" value="mRNA"/>
</dbReference>
<evidence type="ECO:0000256" key="1">
    <source>
        <dbReference type="ARBA" id="ARBA00004613"/>
    </source>
</evidence>
<feature type="chain" id="PRO_5004179039" evidence="7">
    <location>
        <begin position="23"/>
        <end position="76"/>
    </location>
</feature>
<sequence length="76" mass="8554">MDILKKSLFIVLFLGLVSLSICEEEKRENEDEEEQEDDEQSEEKRALWKSLLKNVGVAAGKAALNAVTDMVNQGEQ</sequence>